<reference evidence="1" key="1">
    <citation type="submission" date="2015-06" db="UniProtKB">
        <authorList>
            <consortium name="EnsemblPlants"/>
        </authorList>
    </citation>
    <scope>IDENTIFICATION</scope>
</reference>
<dbReference type="EnsemblPlants" id="EMT30037">
    <property type="protein sequence ID" value="EMT30037"/>
    <property type="gene ID" value="F775_00232"/>
</dbReference>
<organism evidence="1">
    <name type="scientific">Aegilops tauschii</name>
    <name type="common">Tausch's goatgrass</name>
    <name type="synonym">Aegilops squarrosa</name>
    <dbReference type="NCBI Taxonomy" id="37682"/>
    <lineage>
        <taxon>Eukaryota</taxon>
        <taxon>Viridiplantae</taxon>
        <taxon>Streptophyta</taxon>
        <taxon>Embryophyta</taxon>
        <taxon>Tracheophyta</taxon>
        <taxon>Spermatophyta</taxon>
        <taxon>Magnoliopsida</taxon>
        <taxon>Liliopsida</taxon>
        <taxon>Poales</taxon>
        <taxon>Poaceae</taxon>
        <taxon>BOP clade</taxon>
        <taxon>Pooideae</taxon>
        <taxon>Triticodae</taxon>
        <taxon>Triticeae</taxon>
        <taxon>Triticinae</taxon>
        <taxon>Aegilops</taxon>
    </lineage>
</organism>
<proteinExistence type="predicted"/>
<accession>M8CR57</accession>
<dbReference type="AlphaFoldDB" id="M8CR57"/>
<name>M8CR57_AEGTA</name>
<protein>
    <submittedName>
        <fullName evidence="1">Uncharacterized protein</fullName>
    </submittedName>
</protein>
<evidence type="ECO:0000313" key="1">
    <source>
        <dbReference type="EnsemblPlants" id="EMT30037"/>
    </source>
</evidence>
<sequence length="61" mass="7096">MALEVGRMDGMVLVVRGGDGRGWRRRWMDGAPRRRPVVEKETGEEEMWSRPKGDRWMPLGI</sequence>